<evidence type="ECO:0000313" key="1">
    <source>
        <dbReference type="EMBL" id="SJL13248.1"/>
    </source>
</evidence>
<organism evidence="1 2">
    <name type="scientific">Armillaria ostoyae</name>
    <name type="common">Armillaria root rot fungus</name>
    <dbReference type="NCBI Taxonomy" id="47428"/>
    <lineage>
        <taxon>Eukaryota</taxon>
        <taxon>Fungi</taxon>
        <taxon>Dikarya</taxon>
        <taxon>Basidiomycota</taxon>
        <taxon>Agaricomycotina</taxon>
        <taxon>Agaricomycetes</taxon>
        <taxon>Agaricomycetidae</taxon>
        <taxon>Agaricales</taxon>
        <taxon>Marasmiineae</taxon>
        <taxon>Physalacriaceae</taxon>
        <taxon>Armillaria</taxon>
    </lineage>
</organism>
<evidence type="ECO:0000313" key="2">
    <source>
        <dbReference type="Proteomes" id="UP000219338"/>
    </source>
</evidence>
<dbReference type="AlphaFoldDB" id="A0A284RWX9"/>
<dbReference type="OrthoDB" id="2876953at2759"/>
<dbReference type="Proteomes" id="UP000219338">
    <property type="component" value="Unassembled WGS sequence"/>
</dbReference>
<keyword evidence="2" id="KW-1185">Reference proteome</keyword>
<reference evidence="2" key="1">
    <citation type="journal article" date="2017" name="Nat. Ecol. Evol.">
        <title>Genome expansion and lineage-specific genetic innovations in the forest pathogenic fungi Armillaria.</title>
        <authorList>
            <person name="Sipos G."/>
            <person name="Prasanna A.N."/>
            <person name="Walter M.C."/>
            <person name="O'Connor E."/>
            <person name="Balint B."/>
            <person name="Krizsan K."/>
            <person name="Kiss B."/>
            <person name="Hess J."/>
            <person name="Varga T."/>
            <person name="Slot J."/>
            <person name="Riley R."/>
            <person name="Boka B."/>
            <person name="Rigling D."/>
            <person name="Barry K."/>
            <person name="Lee J."/>
            <person name="Mihaltcheva S."/>
            <person name="LaButti K."/>
            <person name="Lipzen A."/>
            <person name="Waldron R."/>
            <person name="Moloney N.M."/>
            <person name="Sperisen C."/>
            <person name="Kredics L."/>
            <person name="Vagvoelgyi C."/>
            <person name="Patrignani A."/>
            <person name="Fitzpatrick D."/>
            <person name="Nagy I."/>
            <person name="Doyle S."/>
            <person name="Anderson J.B."/>
            <person name="Grigoriev I.V."/>
            <person name="Gueldener U."/>
            <person name="Muensterkoetter M."/>
            <person name="Nagy L.G."/>
        </authorList>
    </citation>
    <scope>NUCLEOTIDE SEQUENCE [LARGE SCALE GENOMIC DNA]</scope>
    <source>
        <strain evidence="2">C18/9</strain>
    </source>
</reference>
<dbReference type="EMBL" id="FUEG01000019">
    <property type="protein sequence ID" value="SJL13248.1"/>
    <property type="molecule type" value="Genomic_DNA"/>
</dbReference>
<proteinExistence type="predicted"/>
<name>A0A284RWX9_ARMOS</name>
<sequence>MSSCELVSFPPSAPPVFNTRLCSFIFRAACPIHVEQINRISIIKLEHSIALVHYIYTHEVSPTLGSILVVVVVRLTEEDLRQPKIASVSWEPAVLLMMQTKTERELDDVGVGIIAFCKTASRLCTAWISGTLLT</sequence>
<gene>
    <name evidence="1" type="ORF">ARMOST_16687</name>
</gene>
<accession>A0A284RWX9</accession>
<protein>
    <submittedName>
        <fullName evidence="1">Uncharacterized protein</fullName>
    </submittedName>
</protein>